<evidence type="ECO:0008006" key="3">
    <source>
        <dbReference type="Google" id="ProtNLM"/>
    </source>
</evidence>
<dbReference type="EMBL" id="JARKIK010000049">
    <property type="protein sequence ID" value="KAK8734948.1"/>
    <property type="molecule type" value="Genomic_DNA"/>
</dbReference>
<dbReference type="AlphaFoldDB" id="A0AAW0X6D2"/>
<reference evidence="1 2" key="1">
    <citation type="journal article" date="2024" name="BMC Genomics">
        <title>Genome assembly of redclaw crayfish (Cherax quadricarinatus) provides insights into its immune adaptation and hypoxia tolerance.</title>
        <authorList>
            <person name="Liu Z."/>
            <person name="Zheng J."/>
            <person name="Li H."/>
            <person name="Fang K."/>
            <person name="Wang S."/>
            <person name="He J."/>
            <person name="Zhou D."/>
            <person name="Weng S."/>
            <person name="Chi M."/>
            <person name="Gu Z."/>
            <person name="He J."/>
            <person name="Li F."/>
            <person name="Wang M."/>
        </authorList>
    </citation>
    <scope>NUCLEOTIDE SEQUENCE [LARGE SCALE GENOMIC DNA]</scope>
    <source>
        <strain evidence="1">ZL_2023a</strain>
    </source>
</reference>
<protein>
    <recommendedName>
        <fullName evidence="3">Sec1 family domain-containing protein 2</fullName>
    </recommendedName>
</protein>
<dbReference type="Proteomes" id="UP001445076">
    <property type="component" value="Unassembled WGS sequence"/>
</dbReference>
<organism evidence="1 2">
    <name type="scientific">Cherax quadricarinatus</name>
    <name type="common">Australian red claw crayfish</name>
    <dbReference type="NCBI Taxonomy" id="27406"/>
    <lineage>
        <taxon>Eukaryota</taxon>
        <taxon>Metazoa</taxon>
        <taxon>Ecdysozoa</taxon>
        <taxon>Arthropoda</taxon>
        <taxon>Crustacea</taxon>
        <taxon>Multicrustacea</taxon>
        <taxon>Malacostraca</taxon>
        <taxon>Eumalacostraca</taxon>
        <taxon>Eucarida</taxon>
        <taxon>Decapoda</taxon>
        <taxon>Pleocyemata</taxon>
        <taxon>Astacidea</taxon>
        <taxon>Parastacoidea</taxon>
        <taxon>Parastacidae</taxon>
        <taxon>Cherax</taxon>
    </lineage>
</organism>
<evidence type="ECO:0000313" key="1">
    <source>
        <dbReference type="EMBL" id="KAK8734948.1"/>
    </source>
</evidence>
<dbReference type="SUPFAM" id="SSF56815">
    <property type="entry name" value="Sec1/munc18-like (SM) proteins"/>
    <property type="match status" value="1"/>
</dbReference>
<dbReference type="InterPro" id="IPR027482">
    <property type="entry name" value="Sec1-like_dom2"/>
</dbReference>
<dbReference type="Gene3D" id="3.40.50.1910">
    <property type="match status" value="1"/>
</dbReference>
<comment type="caution">
    <text evidence="1">The sequence shown here is derived from an EMBL/GenBank/DDBJ whole genome shotgun (WGS) entry which is preliminary data.</text>
</comment>
<dbReference type="InterPro" id="IPR036045">
    <property type="entry name" value="Sec1-like_sf"/>
</dbReference>
<proteinExistence type="predicted"/>
<accession>A0AAW0X6D2</accession>
<sequence>MWPHWVVLICSHKDEYALTNRLSHAIVEDKKLLSDVLLQLVGQEVDEVSALRSAQCIAEQLHAIASARDHLKNYNLFVSVSKPMPRDTPTMLVFVVGGVTPGEVFEIQQVVTAVNPPCEVIVASTHFAHPTDSVINTLQPNPFLRHVLRFFLFLLIRFIIIFT</sequence>
<gene>
    <name evidence="1" type="ORF">OTU49_005741</name>
</gene>
<keyword evidence="2" id="KW-1185">Reference proteome</keyword>
<evidence type="ECO:0000313" key="2">
    <source>
        <dbReference type="Proteomes" id="UP001445076"/>
    </source>
</evidence>
<name>A0AAW0X6D2_CHEQU</name>